<dbReference type="Pfam" id="PF00593">
    <property type="entry name" value="TonB_dep_Rec_b-barrel"/>
    <property type="match status" value="1"/>
</dbReference>
<dbReference type="InterPro" id="IPR037066">
    <property type="entry name" value="Plug_dom_sf"/>
</dbReference>
<dbReference type="InterPro" id="IPR036942">
    <property type="entry name" value="Beta-barrel_TonB_sf"/>
</dbReference>
<evidence type="ECO:0000256" key="10">
    <source>
        <dbReference type="PROSITE-ProRule" id="PRU01360"/>
    </source>
</evidence>
<evidence type="ECO:0000256" key="1">
    <source>
        <dbReference type="ARBA" id="ARBA00004571"/>
    </source>
</evidence>
<dbReference type="InterPro" id="IPR039426">
    <property type="entry name" value="TonB-dep_rcpt-like"/>
</dbReference>
<dbReference type="GO" id="GO:0015344">
    <property type="term" value="F:siderophore uptake transmembrane transporter activity"/>
    <property type="evidence" value="ECO:0007669"/>
    <property type="project" value="TreeGrafter"/>
</dbReference>
<dbReference type="Proteomes" id="UP000295361">
    <property type="component" value="Unassembled WGS sequence"/>
</dbReference>
<comment type="caution">
    <text evidence="15">The sequence shown here is derived from an EMBL/GenBank/DDBJ whole genome shotgun (WGS) entry which is preliminary data.</text>
</comment>
<dbReference type="Gene3D" id="2.170.130.10">
    <property type="entry name" value="TonB-dependent receptor, plug domain"/>
    <property type="match status" value="1"/>
</dbReference>
<dbReference type="PANTHER" id="PTHR30069">
    <property type="entry name" value="TONB-DEPENDENT OUTER MEMBRANE RECEPTOR"/>
    <property type="match status" value="1"/>
</dbReference>
<evidence type="ECO:0000313" key="16">
    <source>
        <dbReference type="Proteomes" id="UP000295361"/>
    </source>
</evidence>
<feature type="chain" id="PRO_5020608720" evidence="12">
    <location>
        <begin position="23"/>
        <end position="720"/>
    </location>
</feature>
<dbReference type="Pfam" id="PF07715">
    <property type="entry name" value="Plug"/>
    <property type="match status" value="1"/>
</dbReference>
<comment type="subcellular location">
    <subcellularLocation>
        <location evidence="1 10">Cell outer membrane</location>
        <topology evidence="1 10">Multi-pass membrane protein</topology>
    </subcellularLocation>
</comment>
<evidence type="ECO:0000256" key="2">
    <source>
        <dbReference type="ARBA" id="ARBA00009810"/>
    </source>
</evidence>
<dbReference type="InParanoid" id="A0A4V3CTH1"/>
<dbReference type="InterPro" id="IPR000531">
    <property type="entry name" value="Beta-barrel_TonB"/>
</dbReference>
<keyword evidence="16" id="KW-1185">Reference proteome</keyword>
<name>A0A4V3CTH1_9BURK</name>
<dbReference type="EMBL" id="SNXS01000002">
    <property type="protein sequence ID" value="TDP72324.1"/>
    <property type="molecule type" value="Genomic_DNA"/>
</dbReference>
<keyword evidence="8 15" id="KW-0675">Receptor</keyword>
<dbReference type="PROSITE" id="PS52016">
    <property type="entry name" value="TONB_DEPENDENT_REC_3"/>
    <property type="match status" value="1"/>
</dbReference>
<evidence type="ECO:0000259" key="14">
    <source>
        <dbReference type="Pfam" id="PF07715"/>
    </source>
</evidence>
<gene>
    <name evidence="15" type="ORF">DES47_10269</name>
</gene>
<evidence type="ECO:0000256" key="6">
    <source>
        <dbReference type="ARBA" id="ARBA00023077"/>
    </source>
</evidence>
<dbReference type="OrthoDB" id="8670144at2"/>
<keyword evidence="5 10" id="KW-0812">Transmembrane</keyword>
<feature type="domain" description="TonB-dependent receptor plug" evidence="14">
    <location>
        <begin position="61"/>
        <end position="164"/>
    </location>
</feature>
<keyword evidence="3 10" id="KW-0813">Transport</keyword>
<evidence type="ECO:0000256" key="7">
    <source>
        <dbReference type="ARBA" id="ARBA00023136"/>
    </source>
</evidence>
<keyword evidence="9 10" id="KW-0998">Cell outer membrane</keyword>
<evidence type="ECO:0000313" key="15">
    <source>
        <dbReference type="EMBL" id="TDP72324.1"/>
    </source>
</evidence>
<evidence type="ECO:0000256" key="3">
    <source>
        <dbReference type="ARBA" id="ARBA00022448"/>
    </source>
</evidence>
<evidence type="ECO:0000256" key="4">
    <source>
        <dbReference type="ARBA" id="ARBA00022452"/>
    </source>
</evidence>
<comment type="similarity">
    <text evidence="2 10 11">Belongs to the TonB-dependent receptor family.</text>
</comment>
<feature type="domain" description="TonB-dependent receptor-like beta-barrel" evidence="13">
    <location>
        <begin position="277"/>
        <end position="686"/>
    </location>
</feature>
<dbReference type="AlphaFoldDB" id="A0A4V3CTH1"/>
<proteinExistence type="inferred from homology"/>
<reference evidence="15 16" key="1">
    <citation type="submission" date="2019-03" db="EMBL/GenBank/DDBJ databases">
        <title>Genomic Encyclopedia of Type Strains, Phase IV (KMG-IV): sequencing the most valuable type-strain genomes for metagenomic binning, comparative biology and taxonomic classification.</title>
        <authorList>
            <person name="Goeker M."/>
        </authorList>
    </citation>
    <scope>NUCLEOTIDE SEQUENCE [LARGE SCALE GENOMIC DNA]</scope>
    <source>
        <strain evidence="15 16">DSM 16998</strain>
    </source>
</reference>
<evidence type="ECO:0000256" key="11">
    <source>
        <dbReference type="RuleBase" id="RU003357"/>
    </source>
</evidence>
<dbReference type="GO" id="GO:0009279">
    <property type="term" value="C:cell outer membrane"/>
    <property type="evidence" value="ECO:0007669"/>
    <property type="project" value="UniProtKB-SubCell"/>
</dbReference>
<keyword evidence="12" id="KW-0732">Signal</keyword>
<keyword evidence="7 10" id="KW-0472">Membrane</keyword>
<keyword evidence="6 11" id="KW-0798">TonB box</keyword>
<dbReference type="PANTHER" id="PTHR30069:SF42">
    <property type="entry name" value="FERRIC AEROBACTIN RECEPTOR"/>
    <property type="match status" value="1"/>
</dbReference>
<dbReference type="InterPro" id="IPR012910">
    <property type="entry name" value="Plug_dom"/>
</dbReference>
<dbReference type="RefSeq" id="WP_133699801.1">
    <property type="nucleotide sequence ID" value="NZ_SNXS01000002.1"/>
</dbReference>
<evidence type="ECO:0000256" key="8">
    <source>
        <dbReference type="ARBA" id="ARBA00023170"/>
    </source>
</evidence>
<keyword evidence="4 10" id="KW-1134">Transmembrane beta strand</keyword>
<protein>
    <submittedName>
        <fullName evidence="15">Iron complex outermembrane receptor protein</fullName>
    </submittedName>
</protein>
<dbReference type="SUPFAM" id="SSF56935">
    <property type="entry name" value="Porins"/>
    <property type="match status" value="1"/>
</dbReference>
<feature type="signal peptide" evidence="12">
    <location>
        <begin position="1"/>
        <end position="22"/>
    </location>
</feature>
<evidence type="ECO:0000259" key="13">
    <source>
        <dbReference type="Pfam" id="PF00593"/>
    </source>
</evidence>
<accession>A0A4V3CTH1</accession>
<organism evidence="15 16">
    <name type="scientific">Roseateles toxinivorans</name>
    <dbReference type="NCBI Taxonomy" id="270368"/>
    <lineage>
        <taxon>Bacteria</taxon>
        <taxon>Pseudomonadati</taxon>
        <taxon>Pseudomonadota</taxon>
        <taxon>Betaproteobacteria</taxon>
        <taxon>Burkholderiales</taxon>
        <taxon>Sphaerotilaceae</taxon>
        <taxon>Roseateles</taxon>
    </lineage>
</organism>
<evidence type="ECO:0000256" key="9">
    <source>
        <dbReference type="ARBA" id="ARBA00023237"/>
    </source>
</evidence>
<sequence>MRQVPATLTTLLLVSAISAAYAQQAAPAPAAAASVPEAGNSDAKRLETTIVTGTRTAKSIDKIPGAITVVSKEDLAHTLAVTEDASAVLARIVPGYAESSQAMSNTGETLRGRIPLRLFDGVPQGSPLREGGRSATFTDMGVIGRIEVINGPSASEGVGAAGGIINYISKVPTKQGDEFTLVGRVSSQNGNDSQNFKLGGTFARKAEAYDLLISAAHSDRGITYDGHGRRIGMNTSGSLSDSRTNDLFLKVGVDFGVDKQQRLQFSMSNFKVTGKGNYILVDGDRATGVTNTSERGRPLGAKTEFNDFEQYIVSYRHDNLFGGTFTADAYLAKQAMRYPAEDGADRQDPLIAPLGTLIDQSEIYAKKKGLRTAWTRPDIFAVEGLELRAGLDVIEDEAQQRLALTDRLWVPPMLYQSTAPYAQLSYDIGPLTLSGGLRREDGKLSVDTYTTTYFRNRVQVLGGSLKYNANLGNVGAVLKLPNNWSMFVAQSKGFSLPNIGIPLRNINKPGQSVDGILELQPILVKNKELGANWRTAAASFGASFYQSDSNLGVSLSVDPVTNDFIMNRAPVRIQGMELTGELNLSKELKTTALYSRIRGKTTFVANGPMDKSLGVNDVNPDKFGMSATWKYMANADVTLGFTKLMSRHINAGTGSEENTTGYTLFDLDTNYDFGRYGKLTLGVENLANKFYVLSWSQVPGFRNYWAGRGRVVTVTHTLTF</sequence>
<evidence type="ECO:0000256" key="12">
    <source>
        <dbReference type="SAM" id="SignalP"/>
    </source>
</evidence>
<evidence type="ECO:0000256" key="5">
    <source>
        <dbReference type="ARBA" id="ARBA00022692"/>
    </source>
</evidence>
<dbReference type="GO" id="GO:0044718">
    <property type="term" value="P:siderophore transmembrane transport"/>
    <property type="evidence" value="ECO:0007669"/>
    <property type="project" value="TreeGrafter"/>
</dbReference>
<dbReference type="Gene3D" id="2.40.170.20">
    <property type="entry name" value="TonB-dependent receptor, beta-barrel domain"/>
    <property type="match status" value="1"/>
</dbReference>